<keyword evidence="5" id="KW-0472">Membrane</keyword>
<keyword evidence="4" id="KW-1015">Disulfide bond</keyword>
<dbReference type="AlphaFoldDB" id="A0A562ZDG5"/>
<keyword evidence="5" id="KW-0812">Transmembrane</keyword>
<evidence type="ECO:0000313" key="8">
    <source>
        <dbReference type="Proteomes" id="UP000318199"/>
    </source>
</evidence>
<comment type="caution">
    <text evidence="7">The sequence shown here is derived from an EMBL/GenBank/DDBJ whole genome shotgun (WGS) entry which is preliminary data.</text>
</comment>
<dbReference type="InterPro" id="IPR036249">
    <property type="entry name" value="Thioredoxin-like_sf"/>
</dbReference>
<dbReference type="SUPFAM" id="SSF52833">
    <property type="entry name" value="Thioredoxin-like"/>
    <property type="match status" value="1"/>
</dbReference>
<feature type="domain" description="Thioredoxin" evidence="6">
    <location>
        <begin position="61"/>
        <end position="223"/>
    </location>
</feature>
<dbReference type="PANTHER" id="PTHR12151">
    <property type="entry name" value="ELECTRON TRANSPORT PROTIN SCO1/SENC FAMILY MEMBER"/>
    <property type="match status" value="1"/>
</dbReference>
<dbReference type="Gene3D" id="3.40.30.10">
    <property type="entry name" value="Glutaredoxin"/>
    <property type="match status" value="1"/>
</dbReference>
<evidence type="ECO:0000256" key="4">
    <source>
        <dbReference type="PIRSR" id="PIRSR603782-2"/>
    </source>
</evidence>
<sequence>MTGSASRRQRRKLVAARADPKLERRRVALVFGIFLLVGVPAAVLVQWKIQQRPKPFQLIDVSGADYARGFQLPDQNGVVRGLQDFKGEVVAVFFGFTQCPDVCPATMTELVQAKKLMGAQGAKLRGIFVTVDPDRDTARVLKAYLGNFDPAFLALRPNPEQLERTVAEFRIHVRKNPGVSPMSYTLDHTAASFIYDPQGRLRLYARHGAGAAALAAGAKLLLDGA</sequence>
<dbReference type="InterPro" id="IPR013766">
    <property type="entry name" value="Thioredoxin_domain"/>
</dbReference>
<evidence type="ECO:0000256" key="1">
    <source>
        <dbReference type="ARBA" id="ARBA00010996"/>
    </source>
</evidence>
<dbReference type="PANTHER" id="PTHR12151:SF25">
    <property type="entry name" value="LINALOOL DEHYDRATASE_ISOMERASE DOMAIN-CONTAINING PROTEIN"/>
    <property type="match status" value="1"/>
</dbReference>
<keyword evidence="5" id="KW-1133">Transmembrane helix</keyword>
<dbReference type="EMBL" id="VOBQ01000032">
    <property type="protein sequence ID" value="TWO64414.1"/>
    <property type="molecule type" value="Genomic_DNA"/>
</dbReference>
<evidence type="ECO:0000313" key="7">
    <source>
        <dbReference type="EMBL" id="TWO64414.1"/>
    </source>
</evidence>
<feature type="binding site" evidence="3">
    <location>
        <position position="99"/>
    </location>
    <ligand>
        <name>Cu cation</name>
        <dbReference type="ChEBI" id="CHEBI:23378"/>
    </ligand>
</feature>
<keyword evidence="2 3" id="KW-0186">Copper</keyword>
<evidence type="ECO:0000259" key="6">
    <source>
        <dbReference type="PROSITE" id="PS51352"/>
    </source>
</evidence>
<organism evidence="7 8">
    <name type="scientific">Caenimonas sedimenti</name>
    <dbReference type="NCBI Taxonomy" id="2596921"/>
    <lineage>
        <taxon>Bacteria</taxon>
        <taxon>Pseudomonadati</taxon>
        <taxon>Pseudomonadota</taxon>
        <taxon>Betaproteobacteria</taxon>
        <taxon>Burkholderiales</taxon>
        <taxon>Comamonadaceae</taxon>
        <taxon>Caenimonas</taxon>
    </lineage>
</organism>
<dbReference type="OrthoDB" id="9790194at2"/>
<evidence type="ECO:0000256" key="5">
    <source>
        <dbReference type="SAM" id="Phobius"/>
    </source>
</evidence>
<evidence type="ECO:0000256" key="2">
    <source>
        <dbReference type="ARBA" id="ARBA00023008"/>
    </source>
</evidence>
<protein>
    <submittedName>
        <fullName evidence="7">SCO family protein</fullName>
    </submittedName>
</protein>
<dbReference type="GO" id="GO:0046872">
    <property type="term" value="F:metal ion binding"/>
    <property type="evidence" value="ECO:0007669"/>
    <property type="project" value="UniProtKB-KW"/>
</dbReference>
<dbReference type="CDD" id="cd02968">
    <property type="entry name" value="SCO"/>
    <property type="match status" value="1"/>
</dbReference>
<comment type="similarity">
    <text evidence="1">Belongs to the SCO1/2 family.</text>
</comment>
<proteinExistence type="inferred from homology"/>
<dbReference type="InterPro" id="IPR003782">
    <property type="entry name" value="SCO1/SenC"/>
</dbReference>
<feature type="disulfide bond" description="Redox-active" evidence="4">
    <location>
        <begin position="99"/>
        <end position="103"/>
    </location>
</feature>
<name>A0A562ZDG5_9BURK</name>
<reference evidence="7 8" key="1">
    <citation type="submission" date="2019-07" db="EMBL/GenBank/DDBJ databases">
        <title>Caenimonas sedimenti sp. nov., isolated from activated sludge.</title>
        <authorList>
            <person name="Xu J."/>
        </authorList>
    </citation>
    <scope>NUCLEOTIDE SEQUENCE [LARGE SCALE GENOMIC DNA]</scope>
    <source>
        <strain evidence="7 8">HX-9-20</strain>
    </source>
</reference>
<dbReference type="Pfam" id="PF02630">
    <property type="entry name" value="SCO1-SenC"/>
    <property type="match status" value="1"/>
</dbReference>
<feature type="binding site" evidence="3">
    <location>
        <position position="188"/>
    </location>
    <ligand>
        <name>Cu cation</name>
        <dbReference type="ChEBI" id="CHEBI:23378"/>
    </ligand>
</feature>
<feature type="binding site" evidence="3">
    <location>
        <position position="103"/>
    </location>
    <ligand>
        <name>Cu cation</name>
        <dbReference type="ChEBI" id="CHEBI:23378"/>
    </ligand>
</feature>
<dbReference type="Proteomes" id="UP000318199">
    <property type="component" value="Unassembled WGS sequence"/>
</dbReference>
<accession>A0A562ZDG5</accession>
<gene>
    <name evidence="7" type="ORF">FN976_28160</name>
</gene>
<evidence type="ECO:0000256" key="3">
    <source>
        <dbReference type="PIRSR" id="PIRSR603782-1"/>
    </source>
</evidence>
<keyword evidence="8" id="KW-1185">Reference proteome</keyword>
<feature type="transmembrane region" description="Helical" evidence="5">
    <location>
        <begin position="27"/>
        <end position="47"/>
    </location>
</feature>
<dbReference type="PROSITE" id="PS51352">
    <property type="entry name" value="THIOREDOXIN_2"/>
    <property type="match status" value="1"/>
</dbReference>
<keyword evidence="3" id="KW-0479">Metal-binding</keyword>